<evidence type="ECO:0000313" key="3">
    <source>
        <dbReference type="Proteomes" id="UP001308179"/>
    </source>
</evidence>
<reference evidence="2 3" key="1">
    <citation type="submission" date="2023-08" db="EMBL/GenBank/DDBJ databases">
        <title>Black Yeasts Isolated from many extreme environments.</title>
        <authorList>
            <person name="Coleine C."/>
            <person name="Stajich J.E."/>
            <person name="Selbmann L."/>
        </authorList>
    </citation>
    <scope>NUCLEOTIDE SEQUENCE [LARGE SCALE GENOMIC DNA]</scope>
    <source>
        <strain evidence="2 3">CCFEE 5386</strain>
    </source>
</reference>
<organism evidence="2 3">
    <name type="scientific">Rachicladosporium monterosium</name>
    <dbReference type="NCBI Taxonomy" id="1507873"/>
    <lineage>
        <taxon>Eukaryota</taxon>
        <taxon>Fungi</taxon>
        <taxon>Dikarya</taxon>
        <taxon>Ascomycota</taxon>
        <taxon>Pezizomycotina</taxon>
        <taxon>Dothideomycetes</taxon>
        <taxon>Dothideomycetidae</taxon>
        <taxon>Cladosporiales</taxon>
        <taxon>Cladosporiaceae</taxon>
        <taxon>Rachicladosporium</taxon>
    </lineage>
</organism>
<keyword evidence="3" id="KW-1185">Reference proteome</keyword>
<dbReference type="EMBL" id="JAVRRR010000315">
    <property type="protein sequence ID" value="KAK5143435.1"/>
    <property type="molecule type" value="Genomic_DNA"/>
</dbReference>
<proteinExistence type="predicted"/>
<accession>A0ABR0L4P9</accession>
<sequence>MEHHEVTAAEVFRSTYISFGVLINLDRRNNTSNPPAPKAKQIFIMELNTFALVIAIAGTIMAFPTNPLEDVEPASDPPHHSIPFHVATILASLTEWFQRLLAAANAAVTHRHRDDRPATRNPKVSGGPRVRFHISST</sequence>
<feature type="region of interest" description="Disordered" evidence="1">
    <location>
        <begin position="108"/>
        <end position="137"/>
    </location>
</feature>
<gene>
    <name evidence="2" type="ORF">LTR32_004432</name>
</gene>
<evidence type="ECO:0000256" key="1">
    <source>
        <dbReference type="SAM" id="MobiDB-lite"/>
    </source>
</evidence>
<evidence type="ECO:0000313" key="2">
    <source>
        <dbReference type="EMBL" id="KAK5143435.1"/>
    </source>
</evidence>
<comment type="caution">
    <text evidence="2">The sequence shown here is derived from an EMBL/GenBank/DDBJ whole genome shotgun (WGS) entry which is preliminary data.</text>
</comment>
<dbReference type="Proteomes" id="UP001308179">
    <property type="component" value="Unassembled WGS sequence"/>
</dbReference>
<name>A0ABR0L4P9_9PEZI</name>
<protein>
    <submittedName>
        <fullName evidence="2">Uncharacterized protein</fullName>
    </submittedName>
</protein>